<feature type="compositionally biased region" description="Basic and acidic residues" evidence="1">
    <location>
        <begin position="85"/>
        <end position="97"/>
    </location>
</feature>
<organism evidence="2 3">
    <name type="scientific">Aspergillus sergii</name>
    <dbReference type="NCBI Taxonomy" id="1034303"/>
    <lineage>
        <taxon>Eukaryota</taxon>
        <taxon>Fungi</taxon>
        <taxon>Dikarya</taxon>
        <taxon>Ascomycota</taxon>
        <taxon>Pezizomycotina</taxon>
        <taxon>Eurotiomycetes</taxon>
        <taxon>Eurotiomycetidae</taxon>
        <taxon>Eurotiales</taxon>
        <taxon>Aspergillaceae</taxon>
        <taxon>Aspergillus</taxon>
        <taxon>Aspergillus subgen. Circumdati</taxon>
    </lineage>
</organism>
<accession>A0A5N6XEG1</accession>
<keyword evidence="3" id="KW-1185">Reference proteome</keyword>
<dbReference type="EMBL" id="ML741773">
    <property type="protein sequence ID" value="KAE8330459.1"/>
    <property type="molecule type" value="Genomic_DNA"/>
</dbReference>
<reference evidence="3" key="1">
    <citation type="submission" date="2019-04" db="EMBL/GenBank/DDBJ databases">
        <title>Friends and foes A comparative genomics studyof 23 Aspergillus species from section Flavi.</title>
        <authorList>
            <consortium name="DOE Joint Genome Institute"/>
            <person name="Kjaerbolling I."/>
            <person name="Vesth T."/>
            <person name="Frisvad J.C."/>
            <person name="Nybo J.L."/>
            <person name="Theobald S."/>
            <person name="Kildgaard S."/>
            <person name="Isbrandt T."/>
            <person name="Kuo A."/>
            <person name="Sato A."/>
            <person name="Lyhne E.K."/>
            <person name="Kogle M.E."/>
            <person name="Wiebenga A."/>
            <person name="Kun R.S."/>
            <person name="Lubbers R.J."/>
            <person name="Makela M.R."/>
            <person name="Barry K."/>
            <person name="Chovatia M."/>
            <person name="Clum A."/>
            <person name="Daum C."/>
            <person name="Haridas S."/>
            <person name="He G."/>
            <person name="LaButti K."/>
            <person name="Lipzen A."/>
            <person name="Mondo S."/>
            <person name="Riley R."/>
            <person name="Salamov A."/>
            <person name="Simmons B.A."/>
            <person name="Magnuson J.K."/>
            <person name="Henrissat B."/>
            <person name="Mortensen U.H."/>
            <person name="Larsen T.O."/>
            <person name="Devries R.P."/>
            <person name="Grigoriev I.V."/>
            <person name="Machida M."/>
            <person name="Baker S.E."/>
            <person name="Andersen M.R."/>
        </authorList>
    </citation>
    <scope>NUCLEOTIDE SEQUENCE [LARGE SCALE GENOMIC DNA]</scope>
    <source>
        <strain evidence="3">CBS 130017</strain>
    </source>
</reference>
<dbReference type="Proteomes" id="UP000325945">
    <property type="component" value="Unassembled WGS sequence"/>
</dbReference>
<proteinExistence type="predicted"/>
<feature type="region of interest" description="Disordered" evidence="1">
    <location>
        <begin position="69"/>
        <end position="108"/>
    </location>
</feature>
<feature type="compositionally biased region" description="Basic and acidic residues" evidence="1">
    <location>
        <begin position="26"/>
        <end position="39"/>
    </location>
</feature>
<evidence type="ECO:0000256" key="1">
    <source>
        <dbReference type="SAM" id="MobiDB-lite"/>
    </source>
</evidence>
<feature type="region of interest" description="Disordered" evidence="1">
    <location>
        <begin position="21"/>
        <end position="56"/>
    </location>
</feature>
<evidence type="ECO:0000313" key="2">
    <source>
        <dbReference type="EMBL" id="KAE8330459.1"/>
    </source>
</evidence>
<gene>
    <name evidence="2" type="ORF">BDV39DRAFT_27124</name>
</gene>
<sequence>MHDIRQTSWKFPFHECCNPRIRRERSKKEEKRRRTERINPIEGRVQRRISPRTASESTTTVLISCSLSLHDSSGNCGETAANEQIADREIRKEETSPKTKMRSNWKWK</sequence>
<protein>
    <submittedName>
        <fullName evidence="2">Uncharacterized protein</fullName>
    </submittedName>
</protein>
<name>A0A5N6XEG1_9EURO</name>
<evidence type="ECO:0000313" key="3">
    <source>
        <dbReference type="Proteomes" id="UP000325945"/>
    </source>
</evidence>
<dbReference type="AlphaFoldDB" id="A0A5N6XEG1"/>
<feature type="compositionally biased region" description="Basic residues" evidence="1">
    <location>
        <begin position="99"/>
        <end position="108"/>
    </location>
</feature>